<reference evidence="2" key="1">
    <citation type="journal article" date="2023" name="Front. Plant Sci.">
        <title>Chromosomal-level genome assembly of Melastoma candidum provides insights into trichome evolution.</title>
        <authorList>
            <person name="Zhong Y."/>
            <person name="Wu W."/>
            <person name="Sun C."/>
            <person name="Zou P."/>
            <person name="Liu Y."/>
            <person name="Dai S."/>
            <person name="Zhou R."/>
        </authorList>
    </citation>
    <scope>NUCLEOTIDE SEQUENCE [LARGE SCALE GENOMIC DNA]</scope>
</reference>
<dbReference type="Proteomes" id="UP001057402">
    <property type="component" value="Chromosome 6"/>
</dbReference>
<evidence type="ECO:0000313" key="1">
    <source>
        <dbReference type="EMBL" id="KAI4364587.1"/>
    </source>
</evidence>
<sequence length="767" mass="88100">MEEIEEGLKLATSKREEVRKALHNLSAEASSGVLLSIKWKDLDDHPDHVHGAMELTLSENVKAERSLIERSRIVEERERRWGEIQERFRREEEELGAIERKAEECEGDLASVRMELGFVTGRVVSLREELRPLEELNLEVKREVESKEEELRHVEATLAERGKEVARVSEELRALEDSKRSVCDEVRARKDAVVAVEKTLCERRKELGSVEMRLKSIKTLTKDFSVELEQKEKEYDGIAKSIEKQSATFRLRQKDLLRLEVSADKAAGDLGKTMRELDNLTQRKEQLRRETEMSRREHSSLLDSVHHLRRDLESLKGQIGEASLSIVARDAELNAKVKQLNECENAIKEKSSLLDSKNGKLASVEVSVEKTAAELQKKQHELRSTEEQLERLKKEMEGFASKREELNVIRSEIVRHSADLESRKKDKERIEIEVRQCEGDRRLQERKCYFIQRSHLDCLQQLENKNTKLEEVKKSISDCSMELELKRKALEQIQSKIVDCNRALKEREEQLSSMNSSIEKGCVELETNVRNFRELSRFFTGLQLQYRQMFDNSWEVNSRLPPGTDTVHPRLQIKVEPEDDRPSVVSSTPPPDYKKSVCEQFEEACENGCNPAEIVLDTIQQARHQLQNTWGAGLGTGDLMDILALLELLMGTPHETTPGITKLALEEAGEWITKLQDKAGNPSEVTVLLHFMAAYKLESYFHRDELTRLAETLSVAKSDPRLCRSPGLPEKNAGTSMSCPLRRHGENKRSRETLDEPQHRLQQHKTG</sequence>
<accession>A0ACB9QFI0</accession>
<comment type="caution">
    <text evidence="1">The sequence shown here is derived from an EMBL/GenBank/DDBJ whole genome shotgun (WGS) entry which is preliminary data.</text>
</comment>
<dbReference type="EMBL" id="CM042885">
    <property type="protein sequence ID" value="KAI4364587.1"/>
    <property type="molecule type" value="Genomic_DNA"/>
</dbReference>
<organism evidence="1 2">
    <name type="scientific">Melastoma candidum</name>
    <dbReference type="NCBI Taxonomy" id="119954"/>
    <lineage>
        <taxon>Eukaryota</taxon>
        <taxon>Viridiplantae</taxon>
        <taxon>Streptophyta</taxon>
        <taxon>Embryophyta</taxon>
        <taxon>Tracheophyta</taxon>
        <taxon>Spermatophyta</taxon>
        <taxon>Magnoliopsida</taxon>
        <taxon>eudicotyledons</taxon>
        <taxon>Gunneridae</taxon>
        <taxon>Pentapetalae</taxon>
        <taxon>rosids</taxon>
        <taxon>malvids</taxon>
        <taxon>Myrtales</taxon>
        <taxon>Melastomataceae</taxon>
        <taxon>Melastomatoideae</taxon>
        <taxon>Melastomateae</taxon>
        <taxon>Melastoma</taxon>
    </lineage>
</organism>
<protein>
    <submittedName>
        <fullName evidence="1">Uncharacterized protein</fullName>
    </submittedName>
</protein>
<gene>
    <name evidence="1" type="ORF">MLD38_020660</name>
</gene>
<name>A0ACB9QFI0_9MYRT</name>
<keyword evidence="2" id="KW-1185">Reference proteome</keyword>
<proteinExistence type="predicted"/>
<evidence type="ECO:0000313" key="2">
    <source>
        <dbReference type="Proteomes" id="UP001057402"/>
    </source>
</evidence>